<evidence type="ECO:0000256" key="1">
    <source>
        <dbReference type="SAM" id="Phobius"/>
    </source>
</evidence>
<gene>
    <name evidence="4" type="ORF">GKD88_05230</name>
    <name evidence="3" type="ORF">GKE08_06500</name>
</gene>
<protein>
    <submittedName>
        <fullName evidence="3">DUF1648 domain-containing protein</fullName>
    </submittedName>
</protein>
<feature type="transmembrane region" description="Helical" evidence="1">
    <location>
        <begin position="129"/>
        <end position="150"/>
    </location>
</feature>
<dbReference type="Proteomes" id="UP000480929">
    <property type="component" value="Unassembled WGS sequence"/>
</dbReference>
<feature type="transmembrane region" description="Helical" evidence="1">
    <location>
        <begin position="51"/>
        <end position="74"/>
    </location>
</feature>
<dbReference type="Proteomes" id="UP000433575">
    <property type="component" value="Unassembled WGS sequence"/>
</dbReference>
<dbReference type="OrthoDB" id="9808690at2"/>
<dbReference type="RefSeq" id="WP_154238373.1">
    <property type="nucleotide sequence ID" value="NZ_CALJPI010000055.1"/>
</dbReference>
<dbReference type="AlphaFoldDB" id="A0A6N7S5L6"/>
<feature type="domain" description="DUF1648" evidence="2">
    <location>
        <begin position="18"/>
        <end position="64"/>
    </location>
</feature>
<keyword evidence="1" id="KW-0472">Membrane</keyword>
<keyword evidence="6" id="KW-1185">Reference proteome</keyword>
<dbReference type="Pfam" id="PF07853">
    <property type="entry name" value="DUF1648"/>
    <property type="match status" value="1"/>
</dbReference>
<evidence type="ECO:0000313" key="4">
    <source>
        <dbReference type="EMBL" id="MSC32519.1"/>
    </source>
</evidence>
<name>A0A6N7S5L6_9FIRM</name>
<feature type="transmembrane region" description="Helical" evidence="1">
    <location>
        <begin position="12"/>
        <end position="31"/>
    </location>
</feature>
<evidence type="ECO:0000313" key="5">
    <source>
        <dbReference type="Proteomes" id="UP000433575"/>
    </source>
</evidence>
<evidence type="ECO:0000313" key="3">
    <source>
        <dbReference type="EMBL" id="MSA88972.1"/>
    </source>
</evidence>
<reference evidence="5 6" key="1">
    <citation type="journal article" date="2019" name="Nat. Med.">
        <title>A library of human gut bacterial isolates paired with longitudinal multiomics data enables mechanistic microbiome research.</title>
        <authorList>
            <person name="Poyet M."/>
            <person name="Groussin M."/>
            <person name="Gibbons S.M."/>
            <person name="Avila-Pacheco J."/>
            <person name="Jiang X."/>
            <person name="Kearney S.M."/>
            <person name="Perrotta A.R."/>
            <person name="Berdy B."/>
            <person name="Zhao S."/>
            <person name="Lieberman T.D."/>
            <person name="Swanson P.K."/>
            <person name="Smith M."/>
            <person name="Roesemann S."/>
            <person name="Alexander J.E."/>
            <person name="Rich S.A."/>
            <person name="Livny J."/>
            <person name="Vlamakis H."/>
            <person name="Clish C."/>
            <person name="Bullock K."/>
            <person name="Deik A."/>
            <person name="Scott J."/>
            <person name="Pierce K.A."/>
            <person name="Xavier R.J."/>
            <person name="Alm E.J."/>
        </authorList>
    </citation>
    <scope>NUCLEOTIDE SEQUENCE [LARGE SCALE GENOMIC DNA]</scope>
    <source>
        <strain evidence="3 5">BIOML-A4</strain>
        <strain evidence="4 6">BIOML-A5</strain>
    </source>
</reference>
<dbReference type="EMBL" id="WKPJ01000006">
    <property type="protein sequence ID" value="MSA88972.1"/>
    <property type="molecule type" value="Genomic_DNA"/>
</dbReference>
<feature type="transmembrane region" description="Helical" evidence="1">
    <location>
        <begin position="94"/>
        <end position="117"/>
    </location>
</feature>
<dbReference type="InterPro" id="IPR012867">
    <property type="entry name" value="DUF1648"/>
</dbReference>
<evidence type="ECO:0000313" key="6">
    <source>
        <dbReference type="Proteomes" id="UP000480929"/>
    </source>
</evidence>
<keyword evidence="1" id="KW-1133">Transmembrane helix</keyword>
<dbReference type="EMBL" id="WKPI01000005">
    <property type="protein sequence ID" value="MSC32519.1"/>
    <property type="molecule type" value="Genomic_DNA"/>
</dbReference>
<sequence length="158" mass="18086">MRLQARRFHQICQFGGWILILVQLAMLLWQWTSLPSRIPAHYNAAGEINRWGSKLELLVLPGLSILMLTGLNWVSRRPQLWNIPAEITAENQEALEAVTLKILSILEALVIFWFALLETFMISGRSLPIALTLGFVFIMFALVIIAILWLTHTARKYC</sequence>
<accession>A0A6N7S5L6</accession>
<keyword evidence="1" id="KW-0812">Transmembrane</keyword>
<proteinExistence type="predicted"/>
<evidence type="ECO:0000259" key="2">
    <source>
        <dbReference type="Pfam" id="PF07853"/>
    </source>
</evidence>
<organism evidence="3 5">
    <name type="scientific">Holdemania massiliensis</name>
    <dbReference type="NCBI Taxonomy" id="1468449"/>
    <lineage>
        <taxon>Bacteria</taxon>
        <taxon>Bacillati</taxon>
        <taxon>Bacillota</taxon>
        <taxon>Erysipelotrichia</taxon>
        <taxon>Erysipelotrichales</taxon>
        <taxon>Erysipelotrichaceae</taxon>
        <taxon>Holdemania</taxon>
    </lineage>
</organism>
<comment type="caution">
    <text evidence="3">The sequence shown here is derived from an EMBL/GenBank/DDBJ whole genome shotgun (WGS) entry which is preliminary data.</text>
</comment>